<dbReference type="STRING" id="1029756.W911_03335"/>
<dbReference type="KEGG" id="hni:W911_03335"/>
<dbReference type="InterPro" id="IPR043461">
    <property type="entry name" value="LpxH-like"/>
</dbReference>
<proteinExistence type="predicted"/>
<sequence>MSTERSYRTLFISDVHLGTRTSQAEMLLDFLKYNDADTIFLVGDIIDFWRIKRGAVWPQTHNDVLQKLLRKVRKGTRVVFIPGNHDEGIRDYAGMHFGGIEIERQALHVTADGRRFVVLHGDEYDVIVRYARWLALLGDRGYEFALWCNGPLNFIRRRLGLGYWSLSAYLKHRVKRAANFIGAFEQNLAEEARRQHVDGIICGHIHHAASRMIEGVHYINTGDWVESCTAVAETDTGEMELIRWREVVEARMPVPTLDPALKAA</sequence>
<dbReference type="Proteomes" id="UP000018542">
    <property type="component" value="Chromosome"/>
</dbReference>
<evidence type="ECO:0000313" key="8">
    <source>
        <dbReference type="Proteomes" id="UP000018542"/>
    </source>
</evidence>
<accession>V5SB07</accession>
<dbReference type="SUPFAM" id="SSF56300">
    <property type="entry name" value="Metallo-dependent phosphatases"/>
    <property type="match status" value="1"/>
</dbReference>
<dbReference type="GO" id="GO:0046872">
    <property type="term" value="F:metal ion binding"/>
    <property type="evidence" value="ECO:0007669"/>
    <property type="project" value="UniProtKB-KW"/>
</dbReference>
<dbReference type="InterPro" id="IPR029052">
    <property type="entry name" value="Metallo-depent_PP-like"/>
</dbReference>
<feature type="domain" description="Calcineurin-like phosphoesterase" evidence="6">
    <location>
        <begin position="8"/>
        <end position="207"/>
    </location>
</feature>
<dbReference type="Pfam" id="PF00149">
    <property type="entry name" value="Metallophos"/>
    <property type="match status" value="1"/>
</dbReference>
<dbReference type="InterPro" id="IPR004843">
    <property type="entry name" value="Calcineurin-like_PHP"/>
</dbReference>
<dbReference type="OrthoDB" id="9802481at2"/>
<dbReference type="PATRIC" id="fig|1029756.8.peg.695"/>
<dbReference type="HOGENOM" id="CLU_061126_1_0_5"/>
<evidence type="ECO:0000256" key="1">
    <source>
        <dbReference type="ARBA" id="ARBA00022475"/>
    </source>
</evidence>
<dbReference type="PANTHER" id="PTHR34990:SF2">
    <property type="entry name" value="BLL8164 PROTEIN"/>
    <property type="match status" value="1"/>
</dbReference>
<evidence type="ECO:0000313" key="7">
    <source>
        <dbReference type="EMBL" id="AHB47667.1"/>
    </source>
</evidence>
<reference evidence="7 8" key="1">
    <citation type="journal article" date="2014" name="Genome Announc.">
        <title>Complete Genome Sequence of Hyphomicrobium nitrativorans Strain NL23, a Denitrifying Bacterium Isolated from Biofilm of a Methanol-Fed Denitrification System Treating Seawater at the Montreal Biodome.</title>
        <authorList>
            <person name="Martineau C."/>
            <person name="Villeneuve C."/>
            <person name="Mauffrey F."/>
            <person name="Villemur R."/>
        </authorList>
    </citation>
    <scope>NUCLEOTIDE SEQUENCE [LARGE SCALE GENOMIC DNA]</scope>
    <source>
        <strain evidence="7">NL23</strain>
    </source>
</reference>
<keyword evidence="8" id="KW-1185">Reference proteome</keyword>
<keyword evidence="5" id="KW-0464">Manganese</keyword>
<evidence type="ECO:0000259" key="6">
    <source>
        <dbReference type="Pfam" id="PF00149"/>
    </source>
</evidence>
<keyword evidence="4" id="KW-0472">Membrane</keyword>
<keyword evidence="3" id="KW-0479">Metal-binding</keyword>
<evidence type="ECO:0000256" key="5">
    <source>
        <dbReference type="ARBA" id="ARBA00023211"/>
    </source>
</evidence>
<dbReference type="AlphaFoldDB" id="V5SB07"/>
<dbReference type="CDD" id="cd07398">
    <property type="entry name" value="MPP_YbbF-LpxH"/>
    <property type="match status" value="1"/>
</dbReference>
<keyword evidence="1" id="KW-1003">Cell membrane</keyword>
<dbReference type="GO" id="GO:0008758">
    <property type="term" value="F:UDP-2,3-diacylglucosamine hydrolase activity"/>
    <property type="evidence" value="ECO:0007669"/>
    <property type="project" value="TreeGrafter"/>
</dbReference>
<dbReference type="EMBL" id="CP006912">
    <property type="protein sequence ID" value="AHB47667.1"/>
    <property type="molecule type" value="Genomic_DNA"/>
</dbReference>
<evidence type="ECO:0000256" key="2">
    <source>
        <dbReference type="ARBA" id="ARBA00022519"/>
    </source>
</evidence>
<dbReference type="PANTHER" id="PTHR34990">
    <property type="entry name" value="UDP-2,3-DIACYLGLUCOSAMINE HYDROLASE-RELATED"/>
    <property type="match status" value="1"/>
</dbReference>
<keyword evidence="2" id="KW-0997">Cell inner membrane</keyword>
<dbReference type="Gene3D" id="3.60.21.10">
    <property type="match status" value="1"/>
</dbReference>
<protein>
    <submittedName>
        <fullName evidence="7">Ser/threonine protein phosphatase</fullName>
    </submittedName>
</protein>
<name>V5SB07_9HYPH</name>
<evidence type="ECO:0000256" key="3">
    <source>
        <dbReference type="ARBA" id="ARBA00022723"/>
    </source>
</evidence>
<organism evidence="7 8">
    <name type="scientific">Hyphomicrobium nitrativorans NL23</name>
    <dbReference type="NCBI Taxonomy" id="1029756"/>
    <lineage>
        <taxon>Bacteria</taxon>
        <taxon>Pseudomonadati</taxon>
        <taxon>Pseudomonadota</taxon>
        <taxon>Alphaproteobacteria</taxon>
        <taxon>Hyphomicrobiales</taxon>
        <taxon>Hyphomicrobiaceae</taxon>
        <taxon>Hyphomicrobium</taxon>
    </lineage>
</organism>
<dbReference type="GO" id="GO:0009245">
    <property type="term" value="P:lipid A biosynthetic process"/>
    <property type="evidence" value="ECO:0007669"/>
    <property type="project" value="TreeGrafter"/>
</dbReference>
<dbReference type="RefSeq" id="WP_023786082.1">
    <property type="nucleotide sequence ID" value="NC_022997.1"/>
</dbReference>
<evidence type="ECO:0000256" key="4">
    <source>
        <dbReference type="ARBA" id="ARBA00023136"/>
    </source>
</evidence>
<gene>
    <name evidence="7" type="ORF">W911_03335</name>
</gene>
<dbReference type="GO" id="GO:0016020">
    <property type="term" value="C:membrane"/>
    <property type="evidence" value="ECO:0007669"/>
    <property type="project" value="GOC"/>
</dbReference>